<dbReference type="Pfam" id="PF13174">
    <property type="entry name" value="TPR_6"/>
    <property type="match status" value="1"/>
</dbReference>
<dbReference type="GO" id="GO:0000127">
    <property type="term" value="C:transcription factor TFIIIC complex"/>
    <property type="evidence" value="ECO:0007669"/>
    <property type="project" value="TreeGrafter"/>
</dbReference>
<dbReference type="SMART" id="SM00028">
    <property type="entry name" value="TPR"/>
    <property type="match status" value="7"/>
</dbReference>
<feature type="repeat" description="TPR" evidence="1">
    <location>
        <begin position="293"/>
        <end position="326"/>
    </location>
</feature>
<feature type="compositionally biased region" description="Low complexity" evidence="2">
    <location>
        <begin position="116"/>
        <end position="125"/>
    </location>
</feature>
<name>A0AB34PT09_CANAX</name>
<feature type="region of interest" description="Disordered" evidence="2">
    <location>
        <begin position="1"/>
        <end position="142"/>
    </location>
</feature>
<feature type="compositionally biased region" description="Acidic residues" evidence="2">
    <location>
        <begin position="594"/>
        <end position="608"/>
    </location>
</feature>
<feature type="compositionally biased region" description="Acidic residues" evidence="2">
    <location>
        <begin position="92"/>
        <end position="115"/>
    </location>
</feature>
<evidence type="ECO:0000256" key="2">
    <source>
        <dbReference type="SAM" id="MobiDB-lite"/>
    </source>
</evidence>
<dbReference type="SUPFAM" id="SSF48452">
    <property type="entry name" value="TPR-like"/>
    <property type="match status" value="3"/>
</dbReference>
<dbReference type="FunFam" id="1.25.40.10:FF:002381">
    <property type="entry name" value="Subunit of the RNA polymerase III transcription initiation factor complex (TFIIIC), putative"/>
    <property type="match status" value="1"/>
</dbReference>
<dbReference type="InterPro" id="IPR019734">
    <property type="entry name" value="TPR_rpt"/>
</dbReference>
<reference evidence="3 4" key="1">
    <citation type="submission" date="2013-12" db="EMBL/GenBank/DDBJ databases">
        <title>The Genome Sequence of Candida albicans P78048.</title>
        <authorList>
            <consortium name="The Broad Institute Genome Sequencing Platform"/>
            <consortium name="The Broad Institute Genome Sequencing Center for Infectious Disease"/>
            <person name="Cuomo C."/>
            <person name="Bennett R."/>
            <person name="Hirakawa M."/>
            <person name="Noverr M."/>
            <person name="Mitchell A."/>
            <person name="Young S.K."/>
            <person name="Zeng Q."/>
            <person name="Gargeya S."/>
            <person name="Fitzgerald M."/>
            <person name="Abouelleil A."/>
            <person name="Alvarado L."/>
            <person name="Berlin A.M."/>
            <person name="Chapman S.B."/>
            <person name="Dewar J."/>
            <person name="Goldberg J."/>
            <person name="Griggs A."/>
            <person name="Gujja S."/>
            <person name="Hansen M."/>
            <person name="Howarth C."/>
            <person name="Imamovic A."/>
            <person name="Larimer J."/>
            <person name="McCowan C."/>
            <person name="Murphy C."/>
            <person name="Pearson M."/>
            <person name="Priest M."/>
            <person name="Roberts A."/>
            <person name="Saif S."/>
            <person name="Shea T."/>
            <person name="Sykes S."/>
            <person name="Wortman J."/>
            <person name="Nusbaum C."/>
            <person name="Birren B."/>
        </authorList>
    </citation>
    <scope>NUCLEOTIDE SEQUENCE [LARGE SCALE GENOMIC DNA]</scope>
    <source>
        <strain evidence="3 4">P78048</strain>
    </source>
</reference>
<dbReference type="Pfam" id="PF13431">
    <property type="entry name" value="TPR_17"/>
    <property type="match status" value="1"/>
</dbReference>
<dbReference type="Gene3D" id="1.25.40.10">
    <property type="entry name" value="Tetratricopeptide repeat domain"/>
    <property type="match status" value="4"/>
</dbReference>
<keyword evidence="1" id="KW-0802">TPR repeat</keyword>
<protein>
    <submittedName>
        <fullName evidence="3">General transcription factor 3C polypeptide 3 (Transcription factor C subunit 4)</fullName>
    </submittedName>
</protein>
<feature type="region of interest" description="Disordered" evidence="2">
    <location>
        <begin position="579"/>
        <end position="610"/>
    </location>
</feature>
<gene>
    <name evidence="3" type="ORF">MG3_02753</name>
</gene>
<dbReference type="PANTHER" id="PTHR23082">
    <property type="entry name" value="TRANSCRIPTION INITIATION FACTOR IIIC TFIIIC , POLYPEPTIDE 3-RELATED"/>
    <property type="match status" value="1"/>
</dbReference>
<dbReference type="InterPro" id="IPR039340">
    <property type="entry name" value="Tfc4/TFIIIC-102/Sfc4"/>
</dbReference>
<sequence>MEEDNTGSHIRRSTRQQLKQQQRQQLELQQQQLAEEEEEEEEEQQIQLQQQKQKQLDQNQRTTKNQETPEYHNLKEEDFERLMEEMQIDKNDDGDDGSSDEYIFSDESDDYDDYDNINNNNNGNNKIDRPILSDEPEEDDYDEDYNFKDALKGASNFRVRNRREKISKNSRSYYKRKMMRADNRELDPEVRSNLSQANEAFVRKDLQVAQQLYLEVIKKDPKNFSAYKALGEISKAQGQLNECCNYWLLAANIHPWDTEFWGQVAQLSAELGHIDQAVYCYGRAITPDIAKSCEFILQRAILYQERKQYGKALDGFQKVRQLYPKDSNIIKYLASVYSEQKRLNDAINLYMKVLDSNIHPERESNELYPKFDWAELNILLELHLQNHSWRMGLNVLKLASRWIQNRSQETWWDENEDLEFDSRQRFEVISTLSSQDQIDLAENKPFDLPIDIRFKLGCLRLGLQQKDVAVQHFDYLLEEQDVSDLHFEAGKLLEEHGHYEDALKFLSKASEDEEFTISLELVQLLAKCYFEVGDYHESKQAYETLLQHDPDNLDFKLSLAENLYYLGDSAGAQSLIRQVRQSKPKVHHKNGASIEEEEEEEEEEEDLNLDTAQSGNIRSLIPNEFKVHGKRKLTEQEKEEIENNAKRKVLEKFGRMERLQESIDSGDRIAIGAWLQLASQLIEIFTNVKSFFPRDKNRTFNGIVRYRRRKDMGLDEKLARAYNLLEGIVQDEHYTRHTLTNKTEYRGLSYDQWFDIFAQYAVLISRYENNIDYADEIVDIALAVNVFIQDKRKETILRALKLAFGVRRNRVVDSLFIYLRHFLNLNQFSPFIYKLFMCCYGSGIEYWEQFASYNHQKYFLRQLKSYDSCYTGKNVSGMAHITTDLSGFKLGPHHLDLIYVYGNLLGGNKSYVSSLFYLNRAYKQYNQDPMLCLILGLGHLHRSMQRLSANRHIQLLQGISYILEYKKLRQLNATIYELQEIEYNLGRLFHTLGLFTLAVRHYEQVLAMKDDIVNSSKDNNDNYEYDMSWEAAYNLSLIYNIDGNPKLAKEIIDKYLTIV</sequence>
<dbReference type="AlphaFoldDB" id="A0AB34PT09"/>
<dbReference type="PANTHER" id="PTHR23082:SF0">
    <property type="entry name" value="GENERAL TRANSCRIPTION FACTOR 3C POLYPEPTIDE 3"/>
    <property type="match status" value="1"/>
</dbReference>
<dbReference type="PROSITE" id="PS50005">
    <property type="entry name" value="TPR"/>
    <property type="match status" value="2"/>
</dbReference>
<evidence type="ECO:0000313" key="4">
    <source>
        <dbReference type="Proteomes" id="UP000030161"/>
    </source>
</evidence>
<comment type="caution">
    <text evidence="3">The sequence shown here is derived from an EMBL/GenBank/DDBJ whole genome shotgun (WGS) entry which is preliminary data.</text>
</comment>
<feature type="repeat" description="TPR" evidence="1">
    <location>
        <begin position="519"/>
        <end position="552"/>
    </location>
</feature>
<evidence type="ECO:0000313" key="3">
    <source>
        <dbReference type="EMBL" id="KGR12669.1"/>
    </source>
</evidence>
<dbReference type="InterPro" id="IPR011990">
    <property type="entry name" value="TPR-like_helical_dom_sf"/>
</dbReference>
<organism evidence="3 4">
    <name type="scientific">Candida albicans P78048</name>
    <dbReference type="NCBI Taxonomy" id="1094989"/>
    <lineage>
        <taxon>Eukaryota</taxon>
        <taxon>Fungi</taxon>
        <taxon>Dikarya</taxon>
        <taxon>Ascomycota</taxon>
        <taxon>Saccharomycotina</taxon>
        <taxon>Pichiomycetes</taxon>
        <taxon>Debaryomycetaceae</taxon>
        <taxon>Candida/Lodderomyces clade</taxon>
        <taxon>Candida</taxon>
    </lineage>
</organism>
<feature type="compositionally biased region" description="Low complexity" evidence="2">
    <location>
        <begin position="45"/>
        <end position="60"/>
    </location>
</feature>
<accession>A0AB34PT09</accession>
<feature type="compositionally biased region" description="Basic and acidic residues" evidence="2">
    <location>
        <begin position="67"/>
        <end position="91"/>
    </location>
</feature>
<feature type="compositionally biased region" description="Basic residues" evidence="2">
    <location>
        <begin position="580"/>
        <end position="590"/>
    </location>
</feature>
<dbReference type="Proteomes" id="UP000030161">
    <property type="component" value="Unassembled WGS sequence"/>
</dbReference>
<dbReference type="EMBL" id="AJIX01000015">
    <property type="protein sequence ID" value="KGR12669.1"/>
    <property type="molecule type" value="Genomic_DNA"/>
</dbReference>
<dbReference type="Pfam" id="PF14559">
    <property type="entry name" value="TPR_19"/>
    <property type="match status" value="1"/>
</dbReference>
<dbReference type="GO" id="GO:0006383">
    <property type="term" value="P:transcription by RNA polymerase III"/>
    <property type="evidence" value="ECO:0007669"/>
    <property type="project" value="InterPro"/>
</dbReference>
<proteinExistence type="predicted"/>
<feature type="compositionally biased region" description="Low complexity" evidence="2">
    <location>
        <begin position="16"/>
        <end position="33"/>
    </location>
</feature>
<evidence type="ECO:0000256" key="1">
    <source>
        <dbReference type="PROSITE-ProRule" id="PRU00339"/>
    </source>
</evidence>
<feature type="compositionally biased region" description="Acidic residues" evidence="2">
    <location>
        <begin position="34"/>
        <end position="44"/>
    </location>
</feature>